<dbReference type="GO" id="GO:0008195">
    <property type="term" value="F:phosphatidate phosphatase activity"/>
    <property type="evidence" value="ECO:0007669"/>
    <property type="project" value="InterPro"/>
</dbReference>
<feature type="domain" description="Phosphatidate phosphatase APP1 catalytic" evidence="1">
    <location>
        <begin position="242"/>
        <end position="395"/>
    </location>
</feature>
<dbReference type="InterPro" id="IPR052935">
    <property type="entry name" value="Mg2+_PAP"/>
</dbReference>
<sequence length="444" mass="49237">MAFRLALLQAGHQHMSWEGGKIIGAHLALVCRYGTLAAHPTRPTGARSDALEKRTRSKRGFADAESSLSSVSTSQTQVSRRHLKITSLLSYLGSSNPLPAQIVGDDVIWLMDNVAFRDPRGAWQAEFVTAAFDQQPSDKVVDIVGDIASKLGLSRGHVEEKTIERRIAPFVMEILPGRQIKVNFGGSTQLKLGPGDRHGISSDVRRILKPPPDMAVRSTADVPMGVAGILDMKTVYAEPEGWAVISDVDDTIKITQTSDPVGILRSTFVSEPTPVPGMPDLYAYLQSMVTTSAPFFYLSASPYNLYPFLRGFRDTYFPHGQLILRDASWMTISGLLSSLTLGTQKYKVDRMKKIHRWLPRRKTICIGDSTQSDPEAYGEICRMFPGWIKLILIRKVTDIAAVGIEDKNEPARFEKAFAGIPRETWHVFEDPAECWELIHRTVAG</sequence>
<protein>
    <submittedName>
        <fullName evidence="2">Phosphatidate phosphatase APP1</fullName>
    </submittedName>
</protein>
<proteinExistence type="predicted"/>
<dbReference type="EMBL" id="LCTW02000395">
    <property type="protein sequence ID" value="KXX74026.1"/>
    <property type="molecule type" value="Genomic_DNA"/>
</dbReference>
<dbReference type="PANTHER" id="PTHR28208">
    <property type="entry name" value="PHOSPHATIDATE PHOSPHATASE APP1"/>
    <property type="match status" value="1"/>
</dbReference>
<comment type="caution">
    <text evidence="2">The sequence shown here is derived from an EMBL/GenBank/DDBJ whole genome shotgun (WGS) entry which is preliminary data.</text>
</comment>
<reference evidence="2 3" key="1">
    <citation type="journal article" date="2016" name="Genome Announc.">
        <title>Genome Sequence of Madurella mycetomatis mm55, Isolated from a Human Mycetoma Case in Sudan.</title>
        <authorList>
            <person name="Smit S."/>
            <person name="Derks M.F."/>
            <person name="Bervoets S."/>
            <person name="Fahal A."/>
            <person name="van Leeuwen W."/>
            <person name="van Belkum A."/>
            <person name="van de Sande W.W."/>
        </authorList>
    </citation>
    <scope>NUCLEOTIDE SEQUENCE [LARGE SCALE GENOMIC DNA]</scope>
    <source>
        <strain evidence="3">mm55</strain>
    </source>
</reference>
<dbReference type="GO" id="GO:0030479">
    <property type="term" value="C:actin cortical patch"/>
    <property type="evidence" value="ECO:0007669"/>
    <property type="project" value="TreeGrafter"/>
</dbReference>
<dbReference type="Proteomes" id="UP000078237">
    <property type="component" value="Unassembled WGS sequence"/>
</dbReference>
<evidence type="ECO:0000313" key="2">
    <source>
        <dbReference type="EMBL" id="KXX74026.1"/>
    </source>
</evidence>
<dbReference type="PANTHER" id="PTHR28208:SF1">
    <property type="entry name" value="FILAMENT ORGANIZATION PROTEIN APP1-LIKE, PUTATIVE (AFU_ORTHOLOGUE AFUA_1G06650)-RELATED"/>
    <property type="match status" value="1"/>
</dbReference>
<accession>A0A175VRA6</accession>
<dbReference type="AlphaFoldDB" id="A0A175VRA6"/>
<dbReference type="VEuPathDB" id="FungiDB:MMYC01_209391"/>
<dbReference type="InterPro" id="IPR019236">
    <property type="entry name" value="APP1_cat"/>
</dbReference>
<gene>
    <name evidence="2" type="ORF">MMYC01_209391</name>
</gene>
<evidence type="ECO:0000259" key="1">
    <source>
        <dbReference type="Pfam" id="PF09949"/>
    </source>
</evidence>
<dbReference type="Pfam" id="PF09949">
    <property type="entry name" value="APP1_cat"/>
    <property type="match status" value="1"/>
</dbReference>
<dbReference type="OrthoDB" id="414243at2759"/>
<organism evidence="2 3">
    <name type="scientific">Madurella mycetomatis</name>
    <dbReference type="NCBI Taxonomy" id="100816"/>
    <lineage>
        <taxon>Eukaryota</taxon>
        <taxon>Fungi</taxon>
        <taxon>Dikarya</taxon>
        <taxon>Ascomycota</taxon>
        <taxon>Pezizomycotina</taxon>
        <taxon>Sordariomycetes</taxon>
        <taxon>Sordariomycetidae</taxon>
        <taxon>Sordariales</taxon>
        <taxon>Sordariales incertae sedis</taxon>
        <taxon>Madurella</taxon>
    </lineage>
</organism>
<keyword evidence="3" id="KW-1185">Reference proteome</keyword>
<name>A0A175VRA6_9PEZI</name>
<evidence type="ECO:0000313" key="3">
    <source>
        <dbReference type="Proteomes" id="UP000078237"/>
    </source>
</evidence>
<dbReference type="STRING" id="100816.A0A175VRA6"/>